<name>A0AAE1B1R0_9GAST</name>
<sequence length="75" mass="8154">MQARGEDPCVQQSARPQLVAGTVHYSRPSLLTDSARLTADSRSLMPPTSHSDSQRIKLVNLKDGGDHTPGSYHPE</sequence>
<organism evidence="2 3">
    <name type="scientific">Elysia crispata</name>
    <name type="common">lettuce slug</name>
    <dbReference type="NCBI Taxonomy" id="231223"/>
    <lineage>
        <taxon>Eukaryota</taxon>
        <taxon>Metazoa</taxon>
        <taxon>Spiralia</taxon>
        <taxon>Lophotrochozoa</taxon>
        <taxon>Mollusca</taxon>
        <taxon>Gastropoda</taxon>
        <taxon>Heterobranchia</taxon>
        <taxon>Euthyneura</taxon>
        <taxon>Panpulmonata</taxon>
        <taxon>Sacoglossa</taxon>
        <taxon>Placobranchoidea</taxon>
        <taxon>Plakobranchidae</taxon>
        <taxon>Elysia</taxon>
    </lineage>
</organism>
<dbReference type="EMBL" id="JAWDGP010000783">
    <property type="protein sequence ID" value="KAK3797286.1"/>
    <property type="molecule type" value="Genomic_DNA"/>
</dbReference>
<evidence type="ECO:0000256" key="1">
    <source>
        <dbReference type="SAM" id="MobiDB-lite"/>
    </source>
</evidence>
<reference evidence="2" key="1">
    <citation type="journal article" date="2023" name="G3 (Bethesda)">
        <title>A reference genome for the long-term kleptoplast-retaining sea slug Elysia crispata morphotype clarki.</title>
        <authorList>
            <person name="Eastman K.E."/>
            <person name="Pendleton A.L."/>
            <person name="Shaikh M.A."/>
            <person name="Suttiyut T."/>
            <person name="Ogas R."/>
            <person name="Tomko P."/>
            <person name="Gavelis G."/>
            <person name="Widhalm J.R."/>
            <person name="Wisecaver J.H."/>
        </authorList>
    </citation>
    <scope>NUCLEOTIDE SEQUENCE</scope>
    <source>
        <strain evidence="2">ECLA1</strain>
    </source>
</reference>
<keyword evidence="3" id="KW-1185">Reference proteome</keyword>
<comment type="caution">
    <text evidence="2">The sequence shown here is derived from an EMBL/GenBank/DDBJ whole genome shotgun (WGS) entry which is preliminary data.</text>
</comment>
<protein>
    <submittedName>
        <fullName evidence="2">Uncharacterized protein</fullName>
    </submittedName>
</protein>
<feature type="region of interest" description="Disordered" evidence="1">
    <location>
        <begin position="37"/>
        <end position="75"/>
    </location>
</feature>
<accession>A0AAE1B1R0</accession>
<evidence type="ECO:0000313" key="3">
    <source>
        <dbReference type="Proteomes" id="UP001283361"/>
    </source>
</evidence>
<gene>
    <name evidence="2" type="ORF">RRG08_019657</name>
</gene>
<dbReference type="Proteomes" id="UP001283361">
    <property type="component" value="Unassembled WGS sequence"/>
</dbReference>
<dbReference type="AlphaFoldDB" id="A0AAE1B1R0"/>
<evidence type="ECO:0000313" key="2">
    <source>
        <dbReference type="EMBL" id="KAK3797286.1"/>
    </source>
</evidence>
<proteinExistence type="predicted"/>